<accession>A0ABW3QEG8</accession>
<keyword evidence="1" id="KW-0732">Signal</keyword>
<dbReference type="SUPFAM" id="SSF48452">
    <property type="entry name" value="TPR-like"/>
    <property type="match status" value="1"/>
</dbReference>
<gene>
    <name evidence="2" type="ORF">ACFQ4C_27335</name>
</gene>
<dbReference type="Gene3D" id="1.25.40.10">
    <property type="entry name" value="Tetratricopeptide repeat domain"/>
    <property type="match status" value="1"/>
</dbReference>
<organism evidence="2 3">
    <name type="scientific">Larkinella insperata</name>
    <dbReference type="NCBI Taxonomy" id="332158"/>
    <lineage>
        <taxon>Bacteria</taxon>
        <taxon>Pseudomonadati</taxon>
        <taxon>Bacteroidota</taxon>
        <taxon>Cytophagia</taxon>
        <taxon>Cytophagales</taxon>
        <taxon>Spirosomataceae</taxon>
        <taxon>Larkinella</taxon>
    </lineage>
</organism>
<reference evidence="3" key="1">
    <citation type="journal article" date="2019" name="Int. J. Syst. Evol. Microbiol.">
        <title>The Global Catalogue of Microorganisms (GCM) 10K type strain sequencing project: providing services to taxonomists for standard genome sequencing and annotation.</title>
        <authorList>
            <consortium name="The Broad Institute Genomics Platform"/>
            <consortium name="The Broad Institute Genome Sequencing Center for Infectious Disease"/>
            <person name="Wu L."/>
            <person name="Ma J."/>
        </authorList>
    </citation>
    <scope>NUCLEOTIDE SEQUENCE [LARGE SCALE GENOMIC DNA]</scope>
    <source>
        <strain evidence="3">CCUG 55608</strain>
    </source>
</reference>
<dbReference type="RefSeq" id="WP_265993939.1">
    <property type="nucleotide sequence ID" value="NZ_CP110973.1"/>
</dbReference>
<evidence type="ECO:0000256" key="1">
    <source>
        <dbReference type="SAM" id="SignalP"/>
    </source>
</evidence>
<feature type="signal peptide" evidence="1">
    <location>
        <begin position="1"/>
        <end position="20"/>
    </location>
</feature>
<evidence type="ECO:0000313" key="3">
    <source>
        <dbReference type="Proteomes" id="UP001597116"/>
    </source>
</evidence>
<keyword evidence="3" id="KW-1185">Reference proteome</keyword>
<comment type="caution">
    <text evidence="2">The sequence shown here is derived from an EMBL/GenBank/DDBJ whole genome shotgun (WGS) entry which is preliminary data.</text>
</comment>
<feature type="chain" id="PRO_5047265907" description="Tetratricopeptide repeat protein" evidence="1">
    <location>
        <begin position="21"/>
        <end position="214"/>
    </location>
</feature>
<evidence type="ECO:0008006" key="4">
    <source>
        <dbReference type="Google" id="ProtNLM"/>
    </source>
</evidence>
<evidence type="ECO:0000313" key="2">
    <source>
        <dbReference type="EMBL" id="MFD1144874.1"/>
    </source>
</evidence>
<proteinExistence type="predicted"/>
<dbReference type="InterPro" id="IPR011990">
    <property type="entry name" value="TPR-like_helical_dom_sf"/>
</dbReference>
<dbReference type="Proteomes" id="UP001597116">
    <property type="component" value="Unassembled WGS sequence"/>
</dbReference>
<name>A0ABW3QEG8_9BACT</name>
<sequence>MKKLLVSLVLLLAVVSTTSAQNDKYTKAMESAIARVKYTAPTPELQQAAGQFEQIASAETAEWLSTYWASYTYILLAFKESDVARKDAMLDKAVDFYKKVAQQQPDNDETMVLAAQLAAARLSIDPENRWQQYVPEFEEAIAKAKQKNPENPRVYALQGQSLFYTPEQYGGGKAVACPVLKQAAEKFATFKPASTIHPSWGQDTNQYLLNQCGQ</sequence>
<dbReference type="EMBL" id="JBHTLP010000023">
    <property type="protein sequence ID" value="MFD1144874.1"/>
    <property type="molecule type" value="Genomic_DNA"/>
</dbReference>
<protein>
    <recommendedName>
        <fullName evidence="4">Tetratricopeptide repeat protein</fullName>
    </recommendedName>
</protein>